<evidence type="ECO:0000256" key="9">
    <source>
        <dbReference type="SAM" id="MobiDB-lite"/>
    </source>
</evidence>
<feature type="compositionally biased region" description="Low complexity" evidence="9">
    <location>
        <begin position="312"/>
        <end position="326"/>
    </location>
</feature>
<dbReference type="SMART" id="SM01311">
    <property type="entry name" value="RPOL_N"/>
    <property type="match status" value="1"/>
</dbReference>
<dbReference type="GO" id="GO:0003899">
    <property type="term" value="F:DNA-directed RNA polymerase activity"/>
    <property type="evidence" value="ECO:0007669"/>
    <property type="project" value="UniProtKB-EC"/>
</dbReference>
<dbReference type="EC" id="2.7.7.6" evidence="2 8"/>
<dbReference type="SUPFAM" id="SSF56672">
    <property type="entry name" value="DNA/RNA polymerases"/>
    <property type="match status" value="2"/>
</dbReference>
<evidence type="ECO:0000256" key="3">
    <source>
        <dbReference type="ARBA" id="ARBA00022478"/>
    </source>
</evidence>
<evidence type="ECO:0000256" key="1">
    <source>
        <dbReference type="ARBA" id="ARBA00009493"/>
    </source>
</evidence>
<dbReference type="Pfam" id="PF14700">
    <property type="entry name" value="RPOL_N"/>
    <property type="match status" value="1"/>
</dbReference>
<dbReference type="GO" id="GO:0006390">
    <property type="term" value="P:mitochondrial transcription"/>
    <property type="evidence" value="ECO:0007669"/>
    <property type="project" value="TreeGrafter"/>
</dbReference>
<evidence type="ECO:0000256" key="5">
    <source>
        <dbReference type="ARBA" id="ARBA00022695"/>
    </source>
</evidence>
<feature type="compositionally biased region" description="Acidic residues" evidence="9">
    <location>
        <begin position="1029"/>
        <end position="1042"/>
    </location>
</feature>
<dbReference type="PROSITE" id="PS00900">
    <property type="entry name" value="RNA_POL_PHAGE_1"/>
    <property type="match status" value="1"/>
</dbReference>
<feature type="region of interest" description="Disordered" evidence="9">
    <location>
        <begin position="298"/>
        <end position="329"/>
    </location>
</feature>
<comment type="similarity">
    <text evidence="1 8">Belongs to the phage and mitochondrial RNA polymerase family.</text>
</comment>
<comment type="catalytic activity">
    <reaction evidence="7 8">
        <text>RNA(n) + a ribonucleoside 5'-triphosphate = RNA(n+1) + diphosphate</text>
        <dbReference type="Rhea" id="RHEA:21248"/>
        <dbReference type="Rhea" id="RHEA-COMP:14527"/>
        <dbReference type="Rhea" id="RHEA-COMP:17342"/>
        <dbReference type="ChEBI" id="CHEBI:33019"/>
        <dbReference type="ChEBI" id="CHEBI:61557"/>
        <dbReference type="ChEBI" id="CHEBI:140395"/>
        <dbReference type="EC" id="2.7.7.6"/>
    </reaction>
</comment>
<organism evidence="11">
    <name type="scientific">Rosculus sp. ATCC 50888</name>
    <dbReference type="NCBI Taxonomy" id="373139"/>
    <lineage>
        <taxon>Eukaryota</taxon>
        <taxon>Sar</taxon>
        <taxon>Rhizaria</taxon>
        <taxon>Cercozoa</taxon>
        <taxon>Sainouroidea</taxon>
        <taxon>Guttulinopsidae</taxon>
        <taxon>Rosculus</taxon>
    </lineage>
</organism>
<keyword evidence="6 8" id="KW-0804">Transcription</keyword>
<dbReference type="Gene3D" id="1.10.1320.10">
    <property type="entry name" value="DNA-directed RNA polymerase, N-terminal domain"/>
    <property type="match status" value="1"/>
</dbReference>
<evidence type="ECO:0000256" key="7">
    <source>
        <dbReference type="ARBA" id="ARBA00048552"/>
    </source>
</evidence>
<dbReference type="Pfam" id="PF00940">
    <property type="entry name" value="RNA_pol"/>
    <property type="match status" value="3"/>
</dbReference>
<evidence type="ECO:0000256" key="4">
    <source>
        <dbReference type="ARBA" id="ARBA00022679"/>
    </source>
</evidence>
<dbReference type="GO" id="GO:0003677">
    <property type="term" value="F:DNA binding"/>
    <property type="evidence" value="ECO:0007669"/>
    <property type="project" value="InterPro"/>
</dbReference>
<feature type="region of interest" description="Disordered" evidence="9">
    <location>
        <begin position="983"/>
        <end position="1004"/>
    </location>
</feature>
<keyword evidence="4 8" id="KW-0808">Transferase</keyword>
<keyword evidence="3 8" id="KW-0240">DNA-directed RNA polymerase</keyword>
<keyword evidence="5 8" id="KW-0548">Nucleotidyltransferase</keyword>
<feature type="region of interest" description="Disordered" evidence="9">
    <location>
        <begin position="1026"/>
        <end position="1073"/>
    </location>
</feature>
<feature type="compositionally biased region" description="Low complexity" evidence="9">
    <location>
        <begin position="174"/>
        <end position="183"/>
    </location>
</feature>
<evidence type="ECO:0000256" key="8">
    <source>
        <dbReference type="RuleBase" id="RU003805"/>
    </source>
</evidence>
<name>Q0QFS4_9EUKA</name>
<dbReference type="Gene3D" id="3.30.70.370">
    <property type="match status" value="1"/>
</dbReference>
<accession>Q0QFS4</accession>
<dbReference type="InterPro" id="IPR029262">
    <property type="entry name" value="RPOL_N"/>
</dbReference>
<dbReference type="Gene3D" id="1.10.287.280">
    <property type="match status" value="1"/>
</dbReference>
<dbReference type="GO" id="GO:0034245">
    <property type="term" value="C:mitochondrial DNA-directed RNA polymerase complex"/>
    <property type="evidence" value="ECO:0007669"/>
    <property type="project" value="TreeGrafter"/>
</dbReference>
<gene>
    <name evidence="11" type="primary">mtRNAP</name>
</gene>
<dbReference type="Gene3D" id="1.10.150.20">
    <property type="entry name" value="5' to 3' exonuclease, C-terminal subdomain"/>
    <property type="match status" value="1"/>
</dbReference>
<evidence type="ECO:0000313" key="11">
    <source>
        <dbReference type="EMBL" id="ABD62817.1"/>
    </source>
</evidence>
<protein>
    <recommendedName>
        <fullName evidence="2 8">DNA-directed RNA polymerase</fullName>
        <ecNumber evidence="2 8">2.7.7.6</ecNumber>
    </recommendedName>
</protein>
<feature type="compositionally biased region" description="Basic and acidic residues" evidence="9">
    <location>
        <begin position="985"/>
        <end position="1004"/>
    </location>
</feature>
<dbReference type="PROSITE" id="PS00489">
    <property type="entry name" value="RNA_POL_PHAGE_2"/>
    <property type="match status" value="1"/>
</dbReference>
<reference evidence="11" key="1">
    <citation type="submission" date="2006-02" db="EMBL/GenBank/DDBJ databases">
        <title>Homologs of the mitochondrial ssRNAP.</title>
        <authorList>
            <person name="Shutt T.E."/>
            <person name="Gray M.W."/>
        </authorList>
    </citation>
    <scope>NUCLEOTIDE SEQUENCE</scope>
    <source>
        <strain evidence="11">ATCC 50888</strain>
    </source>
</reference>
<dbReference type="InterPro" id="IPR043502">
    <property type="entry name" value="DNA/RNA_pol_sf"/>
</dbReference>
<dbReference type="EMBL" id="DQ388527">
    <property type="protein sequence ID" value="ABD62817.1"/>
    <property type="molecule type" value="Genomic_DNA"/>
</dbReference>
<dbReference type="InterPro" id="IPR046950">
    <property type="entry name" value="DNA-dir_Rpol_C_phage-type"/>
</dbReference>
<evidence type="ECO:0000256" key="6">
    <source>
        <dbReference type="ARBA" id="ARBA00023163"/>
    </source>
</evidence>
<dbReference type="InterPro" id="IPR002092">
    <property type="entry name" value="DNA-dir_Rpol_phage-type"/>
</dbReference>
<dbReference type="PANTHER" id="PTHR10102">
    <property type="entry name" value="DNA-DIRECTED RNA POLYMERASE, MITOCHONDRIAL"/>
    <property type="match status" value="1"/>
</dbReference>
<sequence>MVDMKKLSTADAAITLQTIQEIFQRIPFQCDEITIDQLYLDDEIGWTSFDTTFVRNKSNTLEDELRLVEAIYTSLTGDLFSVKQFKFGLNLAAHRYPNLNVPIEKYVEQLNLEHTSITKAVDEYTELTEQMTKMGRASHLSPLQDHVLRWFKPLAESIEKEILDCRAKLAVLANNSGDGSSTNNDEDDNGDNEPTKGGNTAQQRQQLSAQLNDLKLILPYINQLKPTELGCIALHETLSRILNAPNGMRVIDLSISIGRVVNTEANFLQLRQDRANFQRLRRYYPGAKLNEQVIRRAVNNQSKNNNDKDGDNNTSNNSNNQQMPNNMSTFNRYKDNQQLKSIGPNQPSDQYGYALNSENATWSDLVQAKVGSFLIKHMLQHHQLSKKLTQSLVHFTSVENQHQPRLPTSANSTIQQIEVPAFTYEHRSVGNHYVGYITCHHDVRNVLNSAHTDVSTLAVRLLPMVIPPRPWRSVRDGGYLSVPSSIIRSKGSRKQIDAVVASDIKTVQESLNYLGRVAWSINNHVLSVIDQAWDEGGGLASMPTRRDIPLPQQPVLNLLQYDEKKNRYFAPSAATIKAMTKNEGDVDTSDGQLSTSDQLVQQTQQWRQYQRDMQRISQHNADLHSLRCDLSLRLNQAKQLTGNPVYFPLNMDFRGRAYPIPPHLNHLGSDLARALLLFHHKKPLGEKGLYWLQAHLAAQFGVDKVSFDDRVKYIEQHMHLVRDTAKRPMYANVPNPHYGKLRALDEPLATIPKEITQKYARVFIRQQLENEPTPTAKKTKLKQLVKEYEKQGLSIDLTIEDDPNECIYPLDGERDVRAKLPWWQLADNPWQALSTCHEIINAIDSGNPATYETGLPVHQDGSCNGLQHYAALGRDYQGGSRVNLTKSDKPQDVYSHVLNEVKRRMEQDIKETNNPLAKMLLPHMARKVVKQTVMTSVYGVTFIGARDQILKQLRDLKDVPWEEASQLVMDQQVTNRKKFLTKQSEMQERKRTRERTKMLKSMSPEERVEFLNQEMLDQTLSTENSFNFDENDDEGNGFDGGEENNKSHSVDESEMMFEGSKHPTHATKQQPKQNGEEALNDMLMTQRQAQEAAMRASSIYLARLTLTSLGTVFSAATRIMSWLTECAGIISKQEQPVSWITPMQLPVVQHYRMISKFQVKTLNQTVTLHHDNDTLPVSPQRQRAAFPPNFVHSLDATHMMLTATQCAHHGIVFSSVHDSYWTHPGDVDKMNALLRDRFIHLYSGPVLEDLRESFVLRYPTAEFPPLPERGNLDLEEVRKSPYFFN</sequence>
<evidence type="ECO:0000259" key="10">
    <source>
        <dbReference type="SMART" id="SM01311"/>
    </source>
</evidence>
<comment type="function">
    <text evidence="8">DNA-dependent RNA polymerase catalyzes the transcription of DNA into RNA using the four ribonucleoside triphosphates as substrates.</text>
</comment>
<feature type="region of interest" description="Disordered" evidence="9">
    <location>
        <begin position="174"/>
        <end position="204"/>
    </location>
</feature>
<evidence type="ECO:0000256" key="2">
    <source>
        <dbReference type="ARBA" id="ARBA00012418"/>
    </source>
</evidence>
<dbReference type="InterPro" id="IPR037159">
    <property type="entry name" value="RNA_POL_N_sf"/>
</dbReference>
<feature type="domain" description="DNA-directed RNA polymerase N-terminal" evidence="10">
    <location>
        <begin position="107"/>
        <end position="516"/>
    </location>
</feature>
<dbReference type="PANTHER" id="PTHR10102:SF0">
    <property type="entry name" value="DNA-DIRECTED RNA POLYMERASE, MITOCHONDRIAL"/>
    <property type="match status" value="1"/>
</dbReference>
<proteinExistence type="inferred from homology"/>